<name>A0ABS3T4I0_9FLAO</name>
<comment type="caution">
    <text evidence="2">The sequence shown here is derived from an EMBL/GenBank/DDBJ whole genome shotgun (WGS) entry which is preliminary data.</text>
</comment>
<protein>
    <recommendedName>
        <fullName evidence="4">Lipoprotein</fullName>
    </recommendedName>
</protein>
<keyword evidence="1" id="KW-0732">Signal</keyword>
<feature type="chain" id="PRO_5046738571" description="Lipoprotein" evidence="1">
    <location>
        <begin position="20"/>
        <end position="179"/>
    </location>
</feature>
<dbReference type="PROSITE" id="PS51257">
    <property type="entry name" value="PROKAR_LIPOPROTEIN"/>
    <property type="match status" value="1"/>
</dbReference>
<evidence type="ECO:0000313" key="2">
    <source>
        <dbReference type="EMBL" id="MBO3117658.1"/>
    </source>
</evidence>
<reference evidence="2 3" key="1">
    <citation type="submission" date="2021-03" db="EMBL/GenBank/DDBJ databases">
        <title>Winogradskyella sp. nov., isolated from costal sediment.</title>
        <authorList>
            <person name="Gao C."/>
        </authorList>
    </citation>
    <scope>NUCLEOTIDE SEQUENCE [LARGE SCALE GENOMIC DNA]</scope>
    <source>
        <strain evidence="2 3">DF17</strain>
    </source>
</reference>
<accession>A0ABS3T4I0</accession>
<organism evidence="2 3">
    <name type="scientific">Winogradskyella pelagia</name>
    <dbReference type="NCBI Taxonomy" id="2819984"/>
    <lineage>
        <taxon>Bacteria</taxon>
        <taxon>Pseudomonadati</taxon>
        <taxon>Bacteroidota</taxon>
        <taxon>Flavobacteriia</taxon>
        <taxon>Flavobacteriales</taxon>
        <taxon>Flavobacteriaceae</taxon>
        <taxon>Winogradskyella</taxon>
    </lineage>
</organism>
<dbReference type="Proteomes" id="UP000676776">
    <property type="component" value="Unassembled WGS sequence"/>
</dbReference>
<evidence type="ECO:0000313" key="3">
    <source>
        <dbReference type="Proteomes" id="UP000676776"/>
    </source>
</evidence>
<dbReference type="RefSeq" id="WP_208155014.1">
    <property type="nucleotide sequence ID" value="NZ_JAGEVF010000011.1"/>
</dbReference>
<proteinExistence type="predicted"/>
<evidence type="ECO:0008006" key="4">
    <source>
        <dbReference type="Google" id="ProtNLM"/>
    </source>
</evidence>
<keyword evidence="3" id="KW-1185">Reference proteome</keyword>
<dbReference type="EMBL" id="JAGEVF010000011">
    <property type="protein sequence ID" value="MBO3117658.1"/>
    <property type="molecule type" value="Genomic_DNA"/>
</dbReference>
<evidence type="ECO:0000256" key="1">
    <source>
        <dbReference type="SAM" id="SignalP"/>
    </source>
</evidence>
<gene>
    <name evidence="2" type="ORF">J4050_12950</name>
</gene>
<sequence>MKKSIAFLALLMLVILSCSDENTNVTESNSEVPAKKAITNEDKLNGWVNVGKLENDRIVFTANKKNLINSLNDNLLMGKEAYVNEVTIERIKDFYYLLFSGEKIRVTFYVQLSDDGVTLRAAAKTSCSTSDPGCLQEELGCIPQYSDTPAGQSGIGTCTECSNGGTCTKMVSGDTQINP</sequence>
<feature type="signal peptide" evidence="1">
    <location>
        <begin position="1"/>
        <end position="19"/>
    </location>
</feature>